<proteinExistence type="predicted"/>
<dbReference type="EC" id="3.2.2.21" evidence="2"/>
<dbReference type="HOGENOM" id="CLU_000445_72_5_5"/>
<dbReference type="InterPro" id="IPR011257">
    <property type="entry name" value="DNA_glycosylase"/>
</dbReference>
<gene>
    <name evidence="6" type="ORF">OINT_1002003</name>
</gene>
<dbReference type="GO" id="GO:0005737">
    <property type="term" value="C:cytoplasm"/>
    <property type="evidence" value="ECO:0007669"/>
    <property type="project" value="TreeGrafter"/>
</dbReference>
<protein>
    <recommendedName>
        <fullName evidence="2">DNA-3-methyladenine glycosylase II</fullName>
        <ecNumber evidence="2">3.2.2.21</ecNumber>
    </recommendedName>
</protein>
<dbReference type="Pfam" id="PF00730">
    <property type="entry name" value="HhH-GPD"/>
    <property type="match status" value="1"/>
</dbReference>
<comment type="caution">
    <text evidence="6">The sequence shown here is derived from an EMBL/GenBank/DDBJ whole genome shotgun (WGS) entry which is preliminary data.</text>
</comment>
<evidence type="ECO:0000313" key="6">
    <source>
        <dbReference type="EMBL" id="EEQ96557.1"/>
    </source>
</evidence>
<dbReference type="PANTHER" id="PTHR43003:SF13">
    <property type="entry name" value="DNA-3-METHYLADENINE GLYCOSYLASE 2"/>
    <property type="match status" value="1"/>
</dbReference>
<dbReference type="PANTHER" id="PTHR43003">
    <property type="entry name" value="DNA-3-METHYLADENINE GLYCOSYLASE"/>
    <property type="match status" value="1"/>
</dbReference>
<evidence type="ECO:0000313" key="7">
    <source>
        <dbReference type="Proteomes" id="UP000004386"/>
    </source>
</evidence>
<dbReference type="GO" id="GO:0032131">
    <property type="term" value="F:alkylated DNA binding"/>
    <property type="evidence" value="ECO:0007669"/>
    <property type="project" value="TreeGrafter"/>
</dbReference>
<keyword evidence="4" id="KW-0234">DNA repair</keyword>
<dbReference type="InterPro" id="IPR051912">
    <property type="entry name" value="Alkylbase_DNA_Glycosylase/TA"/>
</dbReference>
<evidence type="ECO:0000256" key="1">
    <source>
        <dbReference type="ARBA" id="ARBA00000086"/>
    </source>
</evidence>
<dbReference type="Gene3D" id="1.10.1670.40">
    <property type="match status" value="1"/>
</dbReference>
<evidence type="ECO:0000256" key="3">
    <source>
        <dbReference type="ARBA" id="ARBA00022763"/>
    </source>
</evidence>
<dbReference type="GO" id="GO:0006285">
    <property type="term" value="P:base-excision repair, AP site formation"/>
    <property type="evidence" value="ECO:0007669"/>
    <property type="project" value="TreeGrafter"/>
</dbReference>
<keyword evidence="3" id="KW-0227">DNA damage</keyword>
<dbReference type="EMBL" id="ACQA01000001">
    <property type="protein sequence ID" value="EEQ96557.1"/>
    <property type="molecule type" value="Genomic_DNA"/>
</dbReference>
<dbReference type="GO" id="GO:0008725">
    <property type="term" value="F:DNA-3-methyladenine glycosylase activity"/>
    <property type="evidence" value="ECO:0007669"/>
    <property type="project" value="TreeGrafter"/>
</dbReference>
<evidence type="ECO:0000256" key="4">
    <source>
        <dbReference type="ARBA" id="ARBA00023204"/>
    </source>
</evidence>
<dbReference type="GO" id="GO:0043916">
    <property type="term" value="F:DNA-7-methylguanine glycosylase activity"/>
    <property type="evidence" value="ECO:0007669"/>
    <property type="project" value="TreeGrafter"/>
</dbReference>
<dbReference type="Gene3D" id="1.10.340.30">
    <property type="entry name" value="Hypothetical protein, domain 2"/>
    <property type="match status" value="1"/>
</dbReference>
<organism evidence="6 7">
    <name type="scientific">Brucella intermedia LMG 3301</name>
    <dbReference type="NCBI Taxonomy" id="641118"/>
    <lineage>
        <taxon>Bacteria</taxon>
        <taxon>Pseudomonadati</taxon>
        <taxon>Pseudomonadota</taxon>
        <taxon>Alphaproteobacteria</taxon>
        <taxon>Hyphomicrobiales</taxon>
        <taxon>Brucellaceae</taxon>
        <taxon>Brucella/Ochrobactrum group</taxon>
        <taxon>Brucella</taxon>
    </lineage>
</organism>
<dbReference type="SMART" id="SM00478">
    <property type="entry name" value="ENDO3c"/>
    <property type="match status" value="1"/>
</dbReference>
<evidence type="ECO:0000259" key="5">
    <source>
        <dbReference type="SMART" id="SM00478"/>
    </source>
</evidence>
<evidence type="ECO:0000256" key="2">
    <source>
        <dbReference type="ARBA" id="ARBA00012000"/>
    </source>
</evidence>
<reference evidence="6 7" key="1">
    <citation type="submission" date="2009-05" db="EMBL/GenBank/DDBJ databases">
        <authorList>
            <person name="Setubal J.C."/>
            <person name="Boyle S."/>
            <person name="Crasta O.R."/>
            <person name="Gillespie J.J."/>
            <person name="Kenyon R.W."/>
            <person name="Lu J."/>
            <person name="Mane S."/>
            <person name="Nagrani S."/>
            <person name="Shallom J.M."/>
            <person name="Shallom S."/>
            <person name="Shukla M."/>
            <person name="Snyder E.E."/>
            <person name="Sobral B.W."/>
            <person name="Wattam A.R."/>
            <person name="Will R."/>
            <person name="Williams K."/>
            <person name="Yoo H."/>
            <person name="Munk C."/>
            <person name="Tapia R."/>
            <person name="Green L."/>
            <person name="Rogers Y."/>
            <person name="Detter J.C."/>
            <person name="Bruce D."/>
            <person name="Brettin T.S."/>
            <person name="Tsolis R."/>
        </authorList>
    </citation>
    <scope>NUCLEOTIDE SEQUENCE [LARGE SCALE GENOMIC DNA]</scope>
    <source>
        <strain evidence="6 7">LMG 3301</strain>
    </source>
</reference>
<dbReference type="InterPro" id="IPR003265">
    <property type="entry name" value="HhH-GPD_domain"/>
</dbReference>
<feature type="domain" description="HhH-GPD" evidence="5">
    <location>
        <begin position="69"/>
        <end position="221"/>
    </location>
</feature>
<dbReference type="GO" id="GO:0006307">
    <property type="term" value="P:DNA alkylation repair"/>
    <property type="evidence" value="ECO:0007669"/>
    <property type="project" value="TreeGrafter"/>
</dbReference>
<dbReference type="AlphaFoldDB" id="C4WHB0"/>
<dbReference type="SUPFAM" id="SSF48150">
    <property type="entry name" value="DNA-glycosylase"/>
    <property type="match status" value="1"/>
</dbReference>
<dbReference type="Proteomes" id="UP000004386">
    <property type="component" value="Unassembled WGS sequence"/>
</dbReference>
<sequence>MSSDSIGTVPVAEMKGQGMRRIDTLSDIEAGLEALVLADTRLADIRSRSHAVPLRRSEPGFESLASIIVAQQVSTASAAAIWARLKQAIDPLTPEAYIAGGEEAWRFAGLSRPKQRTLLAVSEALARDGLDLHGLCELPAGEAIAALTAIKGIGPWTAEVYLLFAAGHPDVFPAGDVALQTAVGHAFAHETRPDAVALRKLAEDWAPWRGVAARLFWAYYAAIKGREAAPLL</sequence>
<comment type="catalytic activity">
    <reaction evidence="1">
        <text>Hydrolysis of alkylated DNA, releasing 3-methyladenine, 3-methylguanine, 7-methylguanine and 7-methyladenine.</text>
        <dbReference type="EC" id="3.2.2.21"/>
    </reaction>
</comment>
<dbReference type="CDD" id="cd00056">
    <property type="entry name" value="ENDO3c"/>
    <property type="match status" value="1"/>
</dbReference>
<dbReference type="GO" id="GO:0032993">
    <property type="term" value="C:protein-DNA complex"/>
    <property type="evidence" value="ECO:0007669"/>
    <property type="project" value="TreeGrafter"/>
</dbReference>
<name>C4WHB0_9HYPH</name>
<accession>C4WHB0</accession>